<reference evidence="2 3" key="2">
    <citation type="submission" date="2024-07" db="EMBL/GenBank/DDBJ databases">
        <authorList>
            <person name="Akdeniz Z."/>
        </authorList>
    </citation>
    <scope>NUCLEOTIDE SEQUENCE [LARGE SCALE GENOMIC DNA]</scope>
</reference>
<name>A0AA86PZY5_9EUKA</name>
<organism evidence="1">
    <name type="scientific">Hexamita inflata</name>
    <dbReference type="NCBI Taxonomy" id="28002"/>
    <lineage>
        <taxon>Eukaryota</taxon>
        <taxon>Metamonada</taxon>
        <taxon>Diplomonadida</taxon>
        <taxon>Hexamitidae</taxon>
        <taxon>Hexamitinae</taxon>
        <taxon>Hexamita</taxon>
    </lineage>
</organism>
<dbReference type="EMBL" id="CATOUU010000800">
    <property type="protein sequence ID" value="CAI9949560.1"/>
    <property type="molecule type" value="Genomic_DNA"/>
</dbReference>
<evidence type="ECO:0000313" key="2">
    <source>
        <dbReference type="EMBL" id="CAL6060075.1"/>
    </source>
</evidence>
<evidence type="ECO:0000313" key="1">
    <source>
        <dbReference type="EMBL" id="CAI9949560.1"/>
    </source>
</evidence>
<evidence type="ECO:0000313" key="3">
    <source>
        <dbReference type="Proteomes" id="UP001642409"/>
    </source>
</evidence>
<dbReference type="Proteomes" id="UP001642409">
    <property type="component" value="Unassembled WGS sequence"/>
</dbReference>
<keyword evidence="3" id="KW-1185">Reference proteome</keyword>
<protein>
    <submittedName>
        <fullName evidence="2">Hypothetical_protein</fullName>
    </submittedName>
</protein>
<accession>A0AA86PZY5</accession>
<gene>
    <name evidence="1" type="ORF">HINF_LOCUS37205</name>
    <name evidence="2" type="ORF">HINF_LOCUS49052</name>
</gene>
<reference evidence="1" key="1">
    <citation type="submission" date="2023-06" db="EMBL/GenBank/DDBJ databases">
        <authorList>
            <person name="Kurt Z."/>
        </authorList>
    </citation>
    <scope>NUCLEOTIDE SEQUENCE</scope>
</reference>
<dbReference type="EMBL" id="CAXDID020000228">
    <property type="protein sequence ID" value="CAL6060075.1"/>
    <property type="molecule type" value="Genomic_DNA"/>
</dbReference>
<dbReference type="AlphaFoldDB" id="A0AA86PZY5"/>
<sequence length="220" mass="25097">MYVFGDITQNSTPPTKRQKNDFRLQKLKYLQILPKVPTRGSKVRVDAYQGVTAQSEYKKHIITLNQLFITEISNITATKLSDVWFSIQSKEIIGRQIKGACSCILLCNAVIQAQITFQRNISKILQCCMVISVCEASEGIILNIQTTQNVIQSPLYLCKLFQIQTKAFLITIEQCVILERNSQQSDLKSMITVVLQRKEREYFNNSVTYATFLLAVMLSQ</sequence>
<comment type="caution">
    <text evidence="1">The sequence shown here is derived from an EMBL/GenBank/DDBJ whole genome shotgun (WGS) entry which is preliminary data.</text>
</comment>
<proteinExistence type="predicted"/>